<feature type="transmembrane region" description="Helical" evidence="2">
    <location>
        <begin position="140"/>
        <end position="164"/>
    </location>
</feature>
<keyword evidence="2" id="KW-0812">Transmembrane</keyword>
<evidence type="ECO:0000313" key="3">
    <source>
        <dbReference type="EMBL" id="OXA55269.1"/>
    </source>
</evidence>
<accession>A0A226ECU8</accession>
<keyword evidence="4" id="KW-1185">Reference proteome</keyword>
<sequence>MSAESSFVSFAYSSHNNSTPEITPRKYPSNPNATKPPTIYNSGPCALCRLSLQKACEVVAYCGITLGVILIIAGTTVYALEPKLVDQTIIVFKDGKKAKEADNFSDVLDYSSVVNLLRGFYDLILYPMLWVAARKRRRCLLLLFIAIKLTLFCALLIGTSLIMIFFGHDYIPLCPLVLLLPEVYFLWVVLCYMEELKVVGVVGGNPLLRSEALLDIYETEMATMGYYGPGTVITADGKHVFPNYATRGGAVPSATTNATSSSVLLDSTHQDFSAASVQSVGLVRSEQSGDWGVCTSPMPPQPNKETTTTRK</sequence>
<protein>
    <submittedName>
        <fullName evidence="3">Uncharacterized protein</fullName>
    </submittedName>
</protein>
<keyword evidence="2" id="KW-0472">Membrane</keyword>
<dbReference type="Proteomes" id="UP000198287">
    <property type="component" value="Unassembled WGS sequence"/>
</dbReference>
<evidence type="ECO:0000313" key="4">
    <source>
        <dbReference type="Proteomes" id="UP000198287"/>
    </source>
</evidence>
<dbReference type="AlphaFoldDB" id="A0A226ECU8"/>
<feature type="region of interest" description="Disordered" evidence="1">
    <location>
        <begin position="14"/>
        <end position="33"/>
    </location>
</feature>
<name>A0A226ECU8_FOLCA</name>
<reference evidence="3 4" key="1">
    <citation type="submission" date="2015-12" db="EMBL/GenBank/DDBJ databases">
        <title>The genome of Folsomia candida.</title>
        <authorList>
            <person name="Faddeeva A."/>
            <person name="Derks M.F."/>
            <person name="Anvar Y."/>
            <person name="Smit S."/>
            <person name="Van Straalen N."/>
            <person name="Roelofs D."/>
        </authorList>
    </citation>
    <scope>NUCLEOTIDE SEQUENCE [LARGE SCALE GENOMIC DNA]</scope>
    <source>
        <strain evidence="3 4">VU population</strain>
        <tissue evidence="3">Whole body</tissue>
    </source>
</reference>
<gene>
    <name evidence="3" type="ORF">Fcan01_09391</name>
</gene>
<proteinExistence type="predicted"/>
<keyword evidence="2" id="KW-1133">Transmembrane helix</keyword>
<dbReference type="EMBL" id="LNIX01000004">
    <property type="protein sequence ID" value="OXA55269.1"/>
    <property type="molecule type" value="Genomic_DNA"/>
</dbReference>
<feature type="transmembrane region" description="Helical" evidence="2">
    <location>
        <begin position="113"/>
        <end position="133"/>
    </location>
</feature>
<comment type="caution">
    <text evidence="3">The sequence shown here is derived from an EMBL/GenBank/DDBJ whole genome shotgun (WGS) entry which is preliminary data.</text>
</comment>
<organism evidence="3 4">
    <name type="scientific">Folsomia candida</name>
    <name type="common">Springtail</name>
    <dbReference type="NCBI Taxonomy" id="158441"/>
    <lineage>
        <taxon>Eukaryota</taxon>
        <taxon>Metazoa</taxon>
        <taxon>Ecdysozoa</taxon>
        <taxon>Arthropoda</taxon>
        <taxon>Hexapoda</taxon>
        <taxon>Collembola</taxon>
        <taxon>Entomobryomorpha</taxon>
        <taxon>Isotomoidea</taxon>
        <taxon>Isotomidae</taxon>
        <taxon>Proisotominae</taxon>
        <taxon>Folsomia</taxon>
    </lineage>
</organism>
<feature type="transmembrane region" description="Helical" evidence="2">
    <location>
        <begin position="170"/>
        <end position="190"/>
    </location>
</feature>
<evidence type="ECO:0000256" key="1">
    <source>
        <dbReference type="SAM" id="MobiDB-lite"/>
    </source>
</evidence>
<evidence type="ECO:0000256" key="2">
    <source>
        <dbReference type="SAM" id="Phobius"/>
    </source>
</evidence>
<feature type="region of interest" description="Disordered" evidence="1">
    <location>
        <begin position="288"/>
        <end position="311"/>
    </location>
</feature>
<feature type="transmembrane region" description="Helical" evidence="2">
    <location>
        <begin position="58"/>
        <end position="80"/>
    </location>
</feature>